<dbReference type="EMBL" id="CM056816">
    <property type="protein sequence ID" value="KAJ8632403.1"/>
    <property type="molecule type" value="Genomic_DNA"/>
</dbReference>
<reference evidence="1 2" key="1">
    <citation type="journal article" date="2022" name="Hortic Res">
        <title>A haplotype resolved chromosomal level avocado genome allows analysis of novel avocado genes.</title>
        <authorList>
            <person name="Nath O."/>
            <person name="Fletcher S.J."/>
            <person name="Hayward A."/>
            <person name="Shaw L.M."/>
            <person name="Masouleh A.K."/>
            <person name="Furtado A."/>
            <person name="Henry R.J."/>
            <person name="Mitter N."/>
        </authorList>
    </citation>
    <scope>NUCLEOTIDE SEQUENCE [LARGE SCALE GENOMIC DNA]</scope>
    <source>
        <strain evidence="2">cv. Hass</strain>
    </source>
</reference>
<protein>
    <submittedName>
        <fullName evidence="1">Uncharacterized protein</fullName>
    </submittedName>
</protein>
<proteinExistence type="predicted"/>
<gene>
    <name evidence="1" type="ORF">MRB53_025739</name>
</gene>
<evidence type="ECO:0000313" key="1">
    <source>
        <dbReference type="EMBL" id="KAJ8632403.1"/>
    </source>
</evidence>
<accession>A0ACC2LGU9</accession>
<organism evidence="1 2">
    <name type="scientific">Persea americana</name>
    <name type="common">Avocado</name>
    <dbReference type="NCBI Taxonomy" id="3435"/>
    <lineage>
        <taxon>Eukaryota</taxon>
        <taxon>Viridiplantae</taxon>
        <taxon>Streptophyta</taxon>
        <taxon>Embryophyta</taxon>
        <taxon>Tracheophyta</taxon>
        <taxon>Spermatophyta</taxon>
        <taxon>Magnoliopsida</taxon>
        <taxon>Magnoliidae</taxon>
        <taxon>Laurales</taxon>
        <taxon>Lauraceae</taxon>
        <taxon>Persea</taxon>
    </lineage>
</organism>
<keyword evidence="2" id="KW-1185">Reference proteome</keyword>
<sequence>MTQATRSHESKVPKLDKKERIQAIPQSNCCVQVQGLEIRERKDFSRNLPIKEVTQILKVGAEAYLIGDPAGERIGAGVQVKKAAGPEKASWEGPSEEIVVEEDGLEGGAVAEVGWDGS</sequence>
<evidence type="ECO:0000313" key="2">
    <source>
        <dbReference type="Proteomes" id="UP001234297"/>
    </source>
</evidence>
<dbReference type="Proteomes" id="UP001234297">
    <property type="component" value="Chromosome 8"/>
</dbReference>
<comment type="caution">
    <text evidence="1">The sequence shown here is derived from an EMBL/GenBank/DDBJ whole genome shotgun (WGS) entry which is preliminary data.</text>
</comment>
<name>A0ACC2LGU9_PERAE</name>